<feature type="non-terminal residue" evidence="1">
    <location>
        <position position="1"/>
    </location>
</feature>
<dbReference type="GO" id="GO:0003676">
    <property type="term" value="F:nucleic acid binding"/>
    <property type="evidence" value="ECO:0007669"/>
    <property type="project" value="InterPro"/>
</dbReference>
<organism evidence="1 2">
    <name type="scientific">Pisolithus microcarpus 441</name>
    <dbReference type="NCBI Taxonomy" id="765257"/>
    <lineage>
        <taxon>Eukaryota</taxon>
        <taxon>Fungi</taxon>
        <taxon>Dikarya</taxon>
        <taxon>Basidiomycota</taxon>
        <taxon>Agaricomycotina</taxon>
        <taxon>Agaricomycetes</taxon>
        <taxon>Agaricomycetidae</taxon>
        <taxon>Boletales</taxon>
        <taxon>Sclerodermatineae</taxon>
        <taxon>Pisolithaceae</taxon>
        <taxon>Pisolithus</taxon>
    </lineage>
</organism>
<sequence>HYSILPAITLDGFIAYDIIEGPVDSKCFVHFLKEHMPFTNPYPGPHSVIVMDNCCIHHAEAVCKLVE</sequence>
<dbReference type="InterPro" id="IPR036397">
    <property type="entry name" value="RNaseH_sf"/>
</dbReference>
<feature type="non-terminal residue" evidence="1">
    <location>
        <position position="67"/>
    </location>
</feature>
<protein>
    <submittedName>
        <fullName evidence="1">Unplaced genomic scaffold scaffold_301, whole genome shotgun sequence</fullName>
    </submittedName>
</protein>
<evidence type="ECO:0000313" key="2">
    <source>
        <dbReference type="Proteomes" id="UP000054018"/>
    </source>
</evidence>
<proteinExistence type="predicted"/>
<gene>
    <name evidence="1" type="ORF">PISMIDRAFT_38251</name>
</gene>
<dbReference type="Proteomes" id="UP000054018">
    <property type="component" value="Unassembled WGS sequence"/>
</dbReference>
<reference evidence="2" key="2">
    <citation type="submission" date="2015-01" db="EMBL/GenBank/DDBJ databases">
        <title>Evolutionary Origins and Diversification of the Mycorrhizal Mutualists.</title>
        <authorList>
            <consortium name="DOE Joint Genome Institute"/>
            <consortium name="Mycorrhizal Genomics Consortium"/>
            <person name="Kohler A."/>
            <person name="Kuo A."/>
            <person name="Nagy L.G."/>
            <person name="Floudas D."/>
            <person name="Copeland A."/>
            <person name="Barry K.W."/>
            <person name="Cichocki N."/>
            <person name="Veneault-Fourrey C."/>
            <person name="LaButti K."/>
            <person name="Lindquist E.A."/>
            <person name="Lipzen A."/>
            <person name="Lundell T."/>
            <person name="Morin E."/>
            <person name="Murat C."/>
            <person name="Riley R."/>
            <person name="Ohm R."/>
            <person name="Sun H."/>
            <person name="Tunlid A."/>
            <person name="Henrissat B."/>
            <person name="Grigoriev I.V."/>
            <person name="Hibbett D.S."/>
            <person name="Martin F."/>
        </authorList>
    </citation>
    <scope>NUCLEOTIDE SEQUENCE [LARGE SCALE GENOMIC DNA]</scope>
    <source>
        <strain evidence="2">441</strain>
    </source>
</reference>
<accession>A0A0C9Y9Q0</accession>
<reference evidence="1 2" key="1">
    <citation type="submission" date="2014-04" db="EMBL/GenBank/DDBJ databases">
        <authorList>
            <consortium name="DOE Joint Genome Institute"/>
            <person name="Kuo A."/>
            <person name="Kohler A."/>
            <person name="Costa M.D."/>
            <person name="Nagy L.G."/>
            <person name="Floudas D."/>
            <person name="Copeland A."/>
            <person name="Barry K.W."/>
            <person name="Cichocki N."/>
            <person name="Veneault-Fourrey C."/>
            <person name="LaButti K."/>
            <person name="Lindquist E.A."/>
            <person name="Lipzen A."/>
            <person name="Lundell T."/>
            <person name="Morin E."/>
            <person name="Murat C."/>
            <person name="Sun H."/>
            <person name="Tunlid A."/>
            <person name="Henrissat B."/>
            <person name="Grigoriev I.V."/>
            <person name="Hibbett D.S."/>
            <person name="Martin F."/>
            <person name="Nordberg H.P."/>
            <person name="Cantor M.N."/>
            <person name="Hua S.X."/>
        </authorList>
    </citation>
    <scope>NUCLEOTIDE SEQUENCE [LARGE SCALE GENOMIC DNA]</scope>
    <source>
        <strain evidence="1 2">441</strain>
    </source>
</reference>
<keyword evidence="2" id="KW-1185">Reference proteome</keyword>
<dbReference type="EMBL" id="KN833985">
    <property type="protein sequence ID" value="KIK13611.1"/>
    <property type="molecule type" value="Genomic_DNA"/>
</dbReference>
<dbReference type="AlphaFoldDB" id="A0A0C9Y9Q0"/>
<evidence type="ECO:0000313" key="1">
    <source>
        <dbReference type="EMBL" id="KIK13611.1"/>
    </source>
</evidence>
<dbReference type="STRING" id="765257.A0A0C9Y9Q0"/>
<dbReference type="HOGENOM" id="CLU_188058_1_0_1"/>
<dbReference type="OrthoDB" id="2142724at2759"/>
<dbReference type="Gene3D" id="3.30.420.10">
    <property type="entry name" value="Ribonuclease H-like superfamily/Ribonuclease H"/>
    <property type="match status" value="1"/>
</dbReference>
<name>A0A0C9Y9Q0_9AGAM</name>